<dbReference type="STRING" id="1416801.SAMN05192553_104350"/>
<dbReference type="OrthoDB" id="9803238at2"/>
<dbReference type="PIRSF" id="PIRSF500136">
    <property type="entry name" value="UDP_ManNAc_DH"/>
    <property type="match status" value="1"/>
</dbReference>
<dbReference type="GO" id="GO:0016628">
    <property type="term" value="F:oxidoreductase activity, acting on the CH-CH group of donors, NAD or NADP as acceptor"/>
    <property type="evidence" value="ECO:0007669"/>
    <property type="project" value="InterPro"/>
</dbReference>
<dbReference type="InterPro" id="IPR001732">
    <property type="entry name" value="UDP-Glc/GDP-Man_DH_N"/>
</dbReference>
<dbReference type="GO" id="GO:0051287">
    <property type="term" value="F:NAD binding"/>
    <property type="evidence" value="ECO:0007669"/>
    <property type="project" value="InterPro"/>
</dbReference>
<gene>
    <name evidence="6" type="ORF">SAMN05192553_104350</name>
</gene>
<dbReference type="Pfam" id="PF03721">
    <property type="entry name" value="UDPG_MGDP_dh_N"/>
    <property type="match status" value="1"/>
</dbReference>
<sequence length="436" mass="48190">MTASLTPLAEVKIAIIGLGYVGLPLAVEFAKKFPVIGFDISEKRVAELNAGRDLTLEVADEDLKQVLATTPQAGEKGLFNTCDAAQLADCQLYIVTVPTPTDRHNRPVLTPMLKASETIGNYLKKGDVVIYESTVYPGVTEEECVPVLETVSGLRYNEDFYAGYSPERINPGDKEHTVAKILKVTSGSTPEVAEYVDRLYREVITAGTHKASSIKVAEAAKVIENSQRDINIAFVNELSKIFNLLQIDTQEVLAAAGTKWNFLPFKPGLVGGHCISVDPFYLAQKAQEVGYHPEIILAGRRLNDSMGKHVATEVIKHMMRKDLKVIDSKVLILGFTFKEDCPDVRNTRVIDIYQELRAFDMDVDVYDPWASKEEVAHEYGLEIIDGDTCPDIADYSAVILAVAHQKFKSLPIQKSSDLVVFDVKAVLDKEKVDARL</sequence>
<dbReference type="NCBIfam" id="TIGR03026">
    <property type="entry name" value="NDP-sugDHase"/>
    <property type="match status" value="1"/>
</dbReference>
<name>A0A1H6ZAP7_9BACT</name>
<dbReference type="PANTHER" id="PTHR43491">
    <property type="entry name" value="UDP-N-ACETYL-D-MANNOSAMINE DEHYDROGENASE"/>
    <property type="match status" value="1"/>
</dbReference>
<dbReference type="EMBL" id="FNZH01000004">
    <property type="protein sequence ID" value="SEJ50551.1"/>
    <property type="molecule type" value="Genomic_DNA"/>
</dbReference>
<dbReference type="GO" id="GO:0000271">
    <property type="term" value="P:polysaccharide biosynthetic process"/>
    <property type="evidence" value="ECO:0007669"/>
    <property type="project" value="InterPro"/>
</dbReference>
<accession>A0A1H6ZAP7</accession>
<dbReference type="InterPro" id="IPR017476">
    <property type="entry name" value="UDP-Glc/GDP-Man"/>
</dbReference>
<evidence type="ECO:0000313" key="6">
    <source>
        <dbReference type="EMBL" id="SEJ50551.1"/>
    </source>
</evidence>
<dbReference type="InterPro" id="IPR028359">
    <property type="entry name" value="UDP_ManNAc/GlcNAc_DH"/>
</dbReference>
<dbReference type="SUPFAM" id="SSF52413">
    <property type="entry name" value="UDP-glucose/GDP-mannose dehydrogenase C-terminal domain"/>
    <property type="match status" value="1"/>
</dbReference>
<dbReference type="Gene3D" id="3.40.50.720">
    <property type="entry name" value="NAD(P)-binding Rossmann-like Domain"/>
    <property type="match status" value="2"/>
</dbReference>
<reference evidence="7" key="1">
    <citation type="submission" date="2016-10" db="EMBL/GenBank/DDBJ databases">
        <authorList>
            <person name="Varghese N."/>
            <person name="Submissions S."/>
        </authorList>
    </citation>
    <scope>NUCLEOTIDE SEQUENCE [LARGE SCALE GENOMIC DNA]</scope>
    <source>
        <strain evidence="7">IBRC-M 10761</strain>
    </source>
</reference>
<evidence type="ECO:0000256" key="1">
    <source>
        <dbReference type="ARBA" id="ARBA00006601"/>
    </source>
</evidence>
<dbReference type="Pfam" id="PF03720">
    <property type="entry name" value="UDPG_MGDP_dh_C"/>
    <property type="match status" value="1"/>
</dbReference>
<evidence type="ECO:0000259" key="5">
    <source>
        <dbReference type="SMART" id="SM00984"/>
    </source>
</evidence>
<keyword evidence="2" id="KW-0560">Oxidoreductase</keyword>
<dbReference type="InterPro" id="IPR014026">
    <property type="entry name" value="UDP-Glc/GDP-Man_DH_dimer"/>
</dbReference>
<dbReference type="RefSeq" id="WP_092175760.1">
    <property type="nucleotide sequence ID" value="NZ_FNZH01000004.1"/>
</dbReference>
<dbReference type="InterPro" id="IPR036220">
    <property type="entry name" value="UDP-Glc/GDP-Man_DH_C_sf"/>
</dbReference>
<dbReference type="SUPFAM" id="SSF48179">
    <property type="entry name" value="6-phosphogluconate dehydrogenase C-terminal domain-like"/>
    <property type="match status" value="1"/>
</dbReference>
<dbReference type="PIRSF" id="PIRSF000124">
    <property type="entry name" value="UDPglc_GDPman_dh"/>
    <property type="match status" value="1"/>
</dbReference>
<proteinExistence type="inferred from homology"/>
<dbReference type="PANTHER" id="PTHR43491:SF2">
    <property type="entry name" value="UDP-N-ACETYL-D-MANNOSAMINE DEHYDROGENASE"/>
    <property type="match status" value="1"/>
</dbReference>
<evidence type="ECO:0000313" key="7">
    <source>
        <dbReference type="Proteomes" id="UP000199403"/>
    </source>
</evidence>
<dbReference type="InterPro" id="IPR036291">
    <property type="entry name" value="NAD(P)-bd_dom_sf"/>
</dbReference>
<dbReference type="SUPFAM" id="SSF51735">
    <property type="entry name" value="NAD(P)-binding Rossmann-fold domains"/>
    <property type="match status" value="1"/>
</dbReference>
<organism evidence="6 7">
    <name type="scientific">Cyclobacterium xiamenense</name>
    <dbReference type="NCBI Taxonomy" id="1297121"/>
    <lineage>
        <taxon>Bacteria</taxon>
        <taxon>Pseudomonadati</taxon>
        <taxon>Bacteroidota</taxon>
        <taxon>Cytophagia</taxon>
        <taxon>Cytophagales</taxon>
        <taxon>Cyclobacteriaceae</taxon>
        <taxon>Cyclobacterium</taxon>
    </lineage>
</organism>
<feature type="domain" description="UDP-glucose/GDP-mannose dehydrogenase C-terminal" evidence="5">
    <location>
        <begin position="331"/>
        <end position="429"/>
    </location>
</feature>
<dbReference type="InterPro" id="IPR008927">
    <property type="entry name" value="6-PGluconate_DH-like_C_sf"/>
</dbReference>
<comment type="similarity">
    <text evidence="1 4">Belongs to the UDP-glucose/GDP-mannose dehydrogenase family.</text>
</comment>
<dbReference type="GO" id="GO:0016616">
    <property type="term" value="F:oxidoreductase activity, acting on the CH-OH group of donors, NAD or NADP as acceptor"/>
    <property type="evidence" value="ECO:0007669"/>
    <property type="project" value="InterPro"/>
</dbReference>
<dbReference type="Proteomes" id="UP000199403">
    <property type="component" value="Unassembled WGS sequence"/>
</dbReference>
<dbReference type="InterPro" id="IPR014027">
    <property type="entry name" value="UDP-Glc/GDP-Man_DH_C"/>
</dbReference>
<evidence type="ECO:0000256" key="2">
    <source>
        <dbReference type="ARBA" id="ARBA00023002"/>
    </source>
</evidence>
<keyword evidence="7" id="KW-1185">Reference proteome</keyword>
<dbReference type="AlphaFoldDB" id="A0A1H6ZAP7"/>
<evidence type="ECO:0000256" key="4">
    <source>
        <dbReference type="PIRNR" id="PIRNR000124"/>
    </source>
</evidence>
<dbReference type="Pfam" id="PF00984">
    <property type="entry name" value="UDPG_MGDP_dh"/>
    <property type="match status" value="1"/>
</dbReference>
<dbReference type="SMART" id="SM00984">
    <property type="entry name" value="UDPG_MGDP_dh_C"/>
    <property type="match status" value="1"/>
</dbReference>
<protein>
    <submittedName>
        <fullName evidence="6">UDP-N-acetyl-D-galactosamine dehydrogenase</fullName>
    </submittedName>
</protein>
<evidence type="ECO:0000256" key="3">
    <source>
        <dbReference type="ARBA" id="ARBA00023027"/>
    </source>
</evidence>
<keyword evidence="3" id="KW-0520">NAD</keyword>